<feature type="binding site" evidence="5">
    <location>
        <begin position="215"/>
        <end position="216"/>
    </location>
    <ligand>
        <name>ATP</name>
        <dbReference type="ChEBI" id="CHEBI:30616"/>
    </ligand>
</feature>
<dbReference type="EMBL" id="FO082268">
    <property type="protein sequence ID" value="CCO18419.1"/>
    <property type="molecule type" value="Genomic_DNA"/>
</dbReference>
<keyword evidence="4" id="KW-0143">Chaperone</keyword>
<dbReference type="InterPro" id="IPR020568">
    <property type="entry name" value="Ribosomal_Su5_D2-typ_SF"/>
</dbReference>
<dbReference type="eggNOG" id="KOG0019">
    <property type="taxonomic scope" value="Eukaryota"/>
</dbReference>
<dbReference type="NCBIfam" id="NF003555">
    <property type="entry name" value="PRK05218.1"/>
    <property type="match status" value="1"/>
</dbReference>
<dbReference type="Gene3D" id="3.30.230.80">
    <property type="match status" value="1"/>
</dbReference>
<feature type="binding site" evidence="5">
    <location>
        <position position="208"/>
    </location>
    <ligand>
        <name>ATP</name>
        <dbReference type="ChEBI" id="CHEBI:30616"/>
    </ligand>
</feature>
<dbReference type="SUPFAM" id="SSF54211">
    <property type="entry name" value="Ribosomal protein S5 domain 2-like"/>
    <property type="match status" value="1"/>
</dbReference>
<sequence>MASFASSLLFSRNRGGRRGSVALRRLLFSSLERGETTTPFPRWSHRSADDASSAESVVAAGVMRKEPTCSTTKRNARNTARKSRFFSFAPFSSSASSSSSETNPEDDVKTREHEFKAETSRLLDIVTNSLYQEKEVFLRELISNSSDALEKRRHEAIKDASEYGLKGVQDDLEFRIKISTREEEDGKELKLIVEDNGIGMSEEELTRNLGTIAKSGSKEFLENLSGGKGGKDAASNIIGKFGVGFYSAFMVGKKVEVHTSNGKESFVWASEGTGKFTVSKSNEAPKPRGTKIVIHMKEDCKTIASQWAIEETLKKYSAFVSFPIYINENKYNEIGALWMKKHSEVSDEQATAFYRYVSGATDSPTFRMHFEADAPLTIRSLIFFPETNPERGIGMHAKVDSGIALYSRRVLIQKNAHGLLPPFLRFLRGVVDCEDIPLNISRETLQDSQVLRKLGEVVTKRALKHLKDVAKKDPKAYDKWFKECGFFLKEGACTEPNHTQQIAELLRFESSETKNAPVEGEEEQHQQKEDSEEGMTDNANAVTSFEKYIERMKPDQKHIYYLVAPSRAQADSSPYLEACKAKGYEVLYLYAHVDEFVMQHLGNVKGKFIVSVEAENADVSLDDSDANDTTTISEDDKKDLLKWFSDVLQFQLKEVTASNRLVSSPALLSGHEPEAMRRYRAMASMASDSAVNARLTALTDKITTTLEVNCKHPLLLSINAARKSSDSKVQKVAKDIAFQIYDNARVAAGTMDDPREMLGRLNEILLYAVESVDGDERRKS</sequence>
<evidence type="ECO:0000313" key="7">
    <source>
        <dbReference type="EMBL" id="CCO18419.1"/>
    </source>
</evidence>
<evidence type="ECO:0000256" key="4">
    <source>
        <dbReference type="ARBA" id="ARBA00023186"/>
    </source>
</evidence>
<dbReference type="FunFam" id="3.30.230.80:FF:000004">
    <property type="entry name" value="Heat shock protein 75 kDa"/>
    <property type="match status" value="1"/>
</dbReference>
<dbReference type="GO" id="GO:0016887">
    <property type="term" value="F:ATP hydrolysis activity"/>
    <property type="evidence" value="ECO:0007669"/>
    <property type="project" value="InterPro"/>
</dbReference>
<dbReference type="AlphaFoldDB" id="K8EKD5"/>
<evidence type="ECO:0000256" key="2">
    <source>
        <dbReference type="ARBA" id="ARBA00022741"/>
    </source>
</evidence>
<dbReference type="CDD" id="cd16927">
    <property type="entry name" value="HATPase_Hsp90-like"/>
    <property type="match status" value="1"/>
</dbReference>
<dbReference type="HAMAP" id="MF_00505">
    <property type="entry name" value="HSP90"/>
    <property type="match status" value="1"/>
</dbReference>
<dbReference type="Gene3D" id="1.20.120.790">
    <property type="entry name" value="Heat shock protein 90, C-terminal domain"/>
    <property type="match status" value="1"/>
</dbReference>
<protein>
    <submittedName>
        <fullName evidence="7">Heat shock protein 90</fullName>
    </submittedName>
</protein>
<accession>K8EKD5</accession>
<dbReference type="PANTHER" id="PTHR11528">
    <property type="entry name" value="HEAT SHOCK PROTEIN 90 FAMILY MEMBER"/>
    <property type="match status" value="1"/>
</dbReference>
<organism evidence="7 8">
    <name type="scientific">Bathycoccus prasinos</name>
    <dbReference type="NCBI Taxonomy" id="41875"/>
    <lineage>
        <taxon>Eukaryota</taxon>
        <taxon>Viridiplantae</taxon>
        <taxon>Chlorophyta</taxon>
        <taxon>Mamiellophyceae</taxon>
        <taxon>Mamiellales</taxon>
        <taxon>Bathycoccaceae</taxon>
        <taxon>Bathycoccus</taxon>
    </lineage>
</organism>
<feature type="binding site" evidence="5">
    <location>
        <position position="442"/>
    </location>
    <ligand>
        <name>ATP</name>
        <dbReference type="ChEBI" id="CHEBI:30616"/>
    </ligand>
</feature>
<keyword evidence="7" id="KW-0346">Stress response</keyword>
<feature type="binding site" evidence="5">
    <location>
        <position position="290"/>
    </location>
    <ligand>
        <name>ATP</name>
        <dbReference type="ChEBI" id="CHEBI:30616"/>
    </ligand>
</feature>
<evidence type="ECO:0000313" key="8">
    <source>
        <dbReference type="Proteomes" id="UP000198341"/>
    </source>
</evidence>
<feature type="binding site" evidence="5">
    <location>
        <position position="140"/>
    </location>
    <ligand>
        <name>ATP</name>
        <dbReference type="ChEBI" id="CHEBI:30616"/>
    </ligand>
</feature>
<dbReference type="Pfam" id="PF13589">
    <property type="entry name" value="HATPase_c_3"/>
    <property type="match status" value="1"/>
</dbReference>
<dbReference type="InterPro" id="IPR001404">
    <property type="entry name" value="Hsp90_fam"/>
</dbReference>
<feature type="compositionally biased region" description="Low complexity" evidence="6">
    <location>
        <begin position="90"/>
        <end position="100"/>
    </location>
</feature>
<dbReference type="InterPro" id="IPR036890">
    <property type="entry name" value="HATPase_C_sf"/>
</dbReference>
<dbReference type="InterPro" id="IPR020575">
    <property type="entry name" value="Hsp90_N"/>
</dbReference>
<dbReference type="STRING" id="41875.K8EKD5"/>
<dbReference type="GeneID" id="19012773"/>
<feature type="binding site" evidence="5">
    <location>
        <position position="195"/>
    </location>
    <ligand>
        <name>ATP</name>
        <dbReference type="ChEBI" id="CHEBI:30616"/>
    </ligand>
</feature>
<name>K8EKD5_9CHLO</name>
<keyword evidence="3 5" id="KW-0067">ATP-binding</keyword>
<proteinExistence type="inferred from homology"/>
<dbReference type="InterPro" id="IPR037196">
    <property type="entry name" value="HSP90_C"/>
</dbReference>
<feature type="binding site" evidence="5">
    <location>
        <position position="144"/>
    </location>
    <ligand>
        <name>ATP</name>
        <dbReference type="ChEBI" id="CHEBI:30616"/>
    </ligand>
</feature>
<dbReference type="Gene3D" id="3.30.565.10">
    <property type="entry name" value="Histidine kinase-like ATPase, C-terminal domain"/>
    <property type="match status" value="1"/>
</dbReference>
<dbReference type="Pfam" id="PF00183">
    <property type="entry name" value="HSP90"/>
    <property type="match status" value="2"/>
</dbReference>
<evidence type="ECO:0000256" key="3">
    <source>
        <dbReference type="ARBA" id="ARBA00022840"/>
    </source>
</evidence>
<feature type="binding site" evidence="5">
    <location>
        <position position="214"/>
    </location>
    <ligand>
        <name>ATP</name>
        <dbReference type="ChEBI" id="CHEBI:30616"/>
    </ligand>
</feature>
<dbReference type="PRINTS" id="PR00775">
    <property type="entry name" value="HEATSHOCK90"/>
</dbReference>
<keyword evidence="2 5" id="KW-0547">Nucleotide-binding</keyword>
<feature type="binding site" evidence="5">
    <location>
        <position position="200"/>
    </location>
    <ligand>
        <name>ATP</name>
        <dbReference type="ChEBI" id="CHEBI:30616"/>
    </ligand>
</feature>
<dbReference type="SUPFAM" id="SSF110942">
    <property type="entry name" value="HSP90 C-terminal domain"/>
    <property type="match status" value="1"/>
</dbReference>
<dbReference type="RefSeq" id="XP_007510074.1">
    <property type="nucleotide sequence ID" value="XM_007510012.1"/>
</dbReference>
<evidence type="ECO:0000256" key="6">
    <source>
        <dbReference type="SAM" id="MobiDB-lite"/>
    </source>
</evidence>
<evidence type="ECO:0000256" key="5">
    <source>
        <dbReference type="PIRSR" id="PIRSR002583-1"/>
    </source>
</evidence>
<keyword evidence="8" id="KW-1185">Reference proteome</keyword>
<dbReference type="GO" id="GO:0005524">
    <property type="term" value="F:ATP binding"/>
    <property type="evidence" value="ECO:0007669"/>
    <property type="project" value="UniProtKB-KW"/>
</dbReference>
<dbReference type="GO" id="GO:0140662">
    <property type="term" value="F:ATP-dependent protein folding chaperone"/>
    <property type="evidence" value="ECO:0007669"/>
    <property type="project" value="InterPro"/>
</dbReference>
<feature type="region of interest" description="Disordered" evidence="6">
    <location>
        <begin position="90"/>
        <end position="113"/>
    </location>
</feature>
<dbReference type="SUPFAM" id="SSF55874">
    <property type="entry name" value="ATPase domain of HSP90 chaperone/DNA topoisomerase II/histidine kinase"/>
    <property type="match status" value="1"/>
</dbReference>
<dbReference type="GO" id="GO:0051082">
    <property type="term" value="F:unfolded protein binding"/>
    <property type="evidence" value="ECO:0007669"/>
    <property type="project" value="InterPro"/>
</dbReference>
<dbReference type="OrthoDB" id="28737at2759"/>
<dbReference type="Proteomes" id="UP000198341">
    <property type="component" value="Chromosome 11"/>
</dbReference>
<comment type="similarity">
    <text evidence="1">Belongs to the heat shock protein 90 family.</text>
</comment>
<dbReference type="KEGG" id="bpg:Bathy11g00930"/>
<gene>
    <name evidence="7" type="ordered locus">Bathy11g00930</name>
</gene>
<evidence type="ECO:0000256" key="1">
    <source>
        <dbReference type="ARBA" id="ARBA00008239"/>
    </source>
</evidence>
<dbReference type="PIRSF" id="PIRSF002583">
    <property type="entry name" value="Hsp90"/>
    <property type="match status" value="1"/>
</dbReference>
<reference evidence="7 8" key="1">
    <citation type="submission" date="2011-10" db="EMBL/GenBank/DDBJ databases">
        <authorList>
            <person name="Genoscope - CEA"/>
        </authorList>
    </citation>
    <scope>NUCLEOTIDE SEQUENCE [LARGE SCALE GENOMIC DNA]</scope>
    <source>
        <strain evidence="7 8">RCC 1105</strain>
    </source>
</reference>
<dbReference type="Gene3D" id="3.40.50.11260">
    <property type="match status" value="1"/>
</dbReference>
<feature type="region of interest" description="Disordered" evidence="6">
    <location>
        <begin position="513"/>
        <end position="538"/>
    </location>
</feature>